<evidence type="ECO:0000313" key="3">
    <source>
        <dbReference type="Proteomes" id="UP000242949"/>
    </source>
</evidence>
<dbReference type="RefSeq" id="WP_090793386.1">
    <property type="nucleotide sequence ID" value="NZ_FMYI01000002.1"/>
</dbReference>
<feature type="domain" description="IDEAL" evidence="1">
    <location>
        <begin position="70"/>
        <end position="96"/>
    </location>
</feature>
<dbReference type="Pfam" id="PF08858">
    <property type="entry name" value="IDEAL"/>
    <property type="match status" value="1"/>
</dbReference>
<dbReference type="OrthoDB" id="2427704at2"/>
<organism evidence="2 3">
    <name type="scientific">Pelagirhabdus alkalitolerans</name>
    <dbReference type="NCBI Taxonomy" id="1612202"/>
    <lineage>
        <taxon>Bacteria</taxon>
        <taxon>Bacillati</taxon>
        <taxon>Bacillota</taxon>
        <taxon>Bacilli</taxon>
        <taxon>Bacillales</taxon>
        <taxon>Bacillaceae</taxon>
        <taxon>Pelagirhabdus</taxon>
    </lineage>
</organism>
<dbReference type="InterPro" id="IPR014957">
    <property type="entry name" value="IDEAL_dom"/>
</dbReference>
<keyword evidence="3" id="KW-1185">Reference proteome</keyword>
<dbReference type="EMBL" id="FMYI01000002">
    <property type="protein sequence ID" value="SDB90205.1"/>
    <property type="molecule type" value="Genomic_DNA"/>
</dbReference>
<dbReference type="InterPro" id="IPR027393">
    <property type="entry name" value="Virus_scaffolding_prot_C"/>
</dbReference>
<accession>A0A1G6H8D9</accession>
<evidence type="ECO:0000313" key="2">
    <source>
        <dbReference type="EMBL" id="SDB90205.1"/>
    </source>
</evidence>
<dbReference type="STRING" id="1612202.SAMN05421734_102335"/>
<dbReference type="AlphaFoldDB" id="A0A1G6H8D9"/>
<dbReference type="Proteomes" id="UP000242949">
    <property type="component" value="Unassembled WGS sequence"/>
</dbReference>
<protein>
    <submittedName>
        <fullName evidence="2">IDEAL domain-containing protein</fullName>
    </submittedName>
</protein>
<sequence>MNSNSTMFNVGQWVELESRKGEKIQGFVEKMLNEQTIVQIRVVSSDNEWLLEQSIQVSSDKVNQSTIFKQYTKAELDQLIDLALLTNDKEWFDALTLKSNQLENQDQQLSQTST</sequence>
<name>A0A1G6H8D9_9BACI</name>
<dbReference type="Gene3D" id="4.10.810.10">
    <property type="entry name" value="Virus Scaffolding Protein, Chain A"/>
    <property type="match status" value="1"/>
</dbReference>
<proteinExistence type="predicted"/>
<evidence type="ECO:0000259" key="1">
    <source>
        <dbReference type="Pfam" id="PF08858"/>
    </source>
</evidence>
<gene>
    <name evidence="2" type="ORF">SAMN05421734_102335</name>
</gene>
<reference evidence="3" key="1">
    <citation type="submission" date="2016-09" db="EMBL/GenBank/DDBJ databases">
        <authorList>
            <person name="Varghese N."/>
            <person name="Submissions S."/>
        </authorList>
    </citation>
    <scope>NUCLEOTIDE SEQUENCE [LARGE SCALE GENOMIC DNA]</scope>
    <source>
        <strain evidence="3">S5</strain>
    </source>
</reference>